<dbReference type="GO" id="GO:0016628">
    <property type="term" value="F:oxidoreductase activity, acting on the CH-CH group of donors, NAD or NADP as acceptor"/>
    <property type="evidence" value="ECO:0007669"/>
    <property type="project" value="InterPro"/>
</dbReference>
<reference evidence="4 5" key="1">
    <citation type="submission" date="2019-11" db="EMBL/GenBank/DDBJ databases">
        <title>Draft genome of Amycolatopsis RM579.</title>
        <authorList>
            <person name="Duangmal K."/>
            <person name="Mingma R."/>
        </authorList>
    </citation>
    <scope>NUCLEOTIDE SEQUENCE [LARGE SCALE GENOMIC DNA]</scope>
    <source>
        <strain evidence="4 5">RM579</strain>
    </source>
</reference>
<dbReference type="Gene3D" id="3.40.50.720">
    <property type="entry name" value="NAD(P)-binding Rossmann-like Domain"/>
    <property type="match status" value="1"/>
</dbReference>
<evidence type="ECO:0000259" key="2">
    <source>
        <dbReference type="Pfam" id="PF00107"/>
    </source>
</evidence>
<evidence type="ECO:0000313" key="5">
    <source>
        <dbReference type="Proteomes" id="UP000440096"/>
    </source>
</evidence>
<dbReference type="InterPro" id="IPR041694">
    <property type="entry name" value="ADH_N_2"/>
</dbReference>
<dbReference type="RefSeq" id="WP_312867838.1">
    <property type="nucleotide sequence ID" value="NZ_WMBA01000015.1"/>
</dbReference>
<dbReference type="InterPro" id="IPR036291">
    <property type="entry name" value="NAD(P)-bd_dom_sf"/>
</dbReference>
<name>A0A6N7Z5Y1_9PSEU</name>
<dbReference type="InterPro" id="IPR045010">
    <property type="entry name" value="MDR_fam"/>
</dbReference>
<dbReference type="Gene3D" id="3.90.180.10">
    <property type="entry name" value="Medium-chain alcohol dehydrogenases, catalytic domain"/>
    <property type="match status" value="1"/>
</dbReference>
<dbReference type="AlphaFoldDB" id="A0A6N7Z5Y1"/>
<dbReference type="SUPFAM" id="SSF50129">
    <property type="entry name" value="GroES-like"/>
    <property type="match status" value="1"/>
</dbReference>
<evidence type="ECO:0000256" key="1">
    <source>
        <dbReference type="ARBA" id="ARBA00023002"/>
    </source>
</evidence>
<keyword evidence="5" id="KW-1185">Reference proteome</keyword>
<dbReference type="InterPro" id="IPR011032">
    <property type="entry name" value="GroES-like_sf"/>
</dbReference>
<dbReference type="PANTHER" id="PTHR43205">
    <property type="entry name" value="PROSTAGLANDIN REDUCTASE"/>
    <property type="match status" value="1"/>
</dbReference>
<dbReference type="CDD" id="cd05288">
    <property type="entry name" value="PGDH"/>
    <property type="match status" value="1"/>
</dbReference>
<dbReference type="PANTHER" id="PTHR43205:SF7">
    <property type="entry name" value="PROSTAGLANDIN REDUCTASE 1"/>
    <property type="match status" value="1"/>
</dbReference>
<protein>
    <submittedName>
        <fullName evidence="4">Zinc-binding dehydrogenase</fullName>
    </submittedName>
</protein>
<evidence type="ECO:0000259" key="3">
    <source>
        <dbReference type="Pfam" id="PF16884"/>
    </source>
</evidence>
<accession>A0A6N7Z5Y1</accession>
<sequence length="347" mass="36265">MKNTRIVLAARPDGEPADGDFRMESSSTPTLGRGELLLRTIYLSLDPYMRGRMNAARSYVDPVELGAVMVGATVSEVVESADDAFAPGDVVLAGSGWQEFAVATASQVRRLDPSVAPITTALGVLGMPGFTAYAGVTAIGKPKRGETLVVAAATGPVGATVGQIASALGARTVGIVGGAAKEAVARRFGFDAVIDRKVGELGEALDAAAPDGIDVYFENVGGAVWDAVLPRLNTYARVPVCGLIATLNGPAATSGPAHSPALMRTVLTKSLTIRGFIQDEFRESLTTSFAADMTRWVRDGQVTYLEDITSGLANAPKVFRGMLRGENLGKTIIQVGEDPTIRDRGAR</sequence>
<gene>
    <name evidence="4" type="ORF">GKO32_12830</name>
</gene>
<evidence type="ECO:0000313" key="4">
    <source>
        <dbReference type="EMBL" id="MTD54856.1"/>
    </source>
</evidence>
<feature type="domain" description="Oxidoreductase N-terminal" evidence="3">
    <location>
        <begin position="5"/>
        <end position="109"/>
    </location>
</feature>
<dbReference type="FunFam" id="3.40.50.720:FF:000121">
    <property type="entry name" value="Prostaglandin reductase 2"/>
    <property type="match status" value="1"/>
</dbReference>
<comment type="caution">
    <text evidence="4">The sequence shown here is derived from an EMBL/GenBank/DDBJ whole genome shotgun (WGS) entry which is preliminary data.</text>
</comment>
<dbReference type="Pfam" id="PF16884">
    <property type="entry name" value="ADH_N_2"/>
    <property type="match status" value="1"/>
</dbReference>
<proteinExistence type="predicted"/>
<dbReference type="InterPro" id="IPR013149">
    <property type="entry name" value="ADH-like_C"/>
</dbReference>
<dbReference type="Proteomes" id="UP000440096">
    <property type="component" value="Unassembled WGS sequence"/>
</dbReference>
<organism evidence="4 5">
    <name type="scientific">Amycolatopsis pithecellobii</name>
    <dbReference type="NCBI Taxonomy" id="664692"/>
    <lineage>
        <taxon>Bacteria</taxon>
        <taxon>Bacillati</taxon>
        <taxon>Actinomycetota</taxon>
        <taxon>Actinomycetes</taxon>
        <taxon>Pseudonocardiales</taxon>
        <taxon>Pseudonocardiaceae</taxon>
        <taxon>Amycolatopsis</taxon>
    </lineage>
</organism>
<keyword evidence="1" id="KW-0560">Oxidoreductase</keyword>
<feature type="domain" description="Alcohol dehydrogenase-like C-terminal" evidence="2">
    <location>
        <begin position="156"/>
        <end position="278"/>
    </location>
</feature>
<dbReference type="EMBL" id="WMBA01000015">
    <property type="protein sequence ID" value="MTD54856.1"/>
    <property type="molecule type" value="Genomic_DNA"/>
</dbReference>
<dbReference type="SUPFAM" id="SSF51735">
    <property type="entry name" value="NAD(P)-binding Rossmann-fold domains"/>
    <property type="match status" value="1"/>
</dbReference>
<dbReference type="Pfam" id="PF00107">
    <property type="entry name" value="ADH_zinc_N"/>
    <property type="match status" value="1"/>
</dbReference>